<proteinExistence type="predicted"/>
<gene>
    <name evidence="2" type="primary">tc3a_211</name>
    <name evidence="2" type="ORF">AVEN_110367_1</name>
</gene>
<dbReference type="Pfam" id="PF13358">
    <property type="entry name" value="DDE_3"/>
    <property type="match status" value="1"/>
</dbReference>
<comment type="caution">
    <text evidence="2">The sequence shown here is derived from an EMBL/GenBank/DDBJ whole genome shotgun (WGS) entry which is preliminary data.</text>
</comment>
<sequence length="149" mass="16880">MVWAAFGFNGKVSLAFLDGRQNSPKYIETLENLLMLFAENIGGGNWEYQHNNVPIHTSNATKSYLNAKIITVLEWPPMSPELNPIGNVWCIMSRNVYENGGQFYSVNTLKAAIESALYNLEPEILETLIMLFEKLVYDVILNNGKTLNY</sequence>
<evidence type="ECO:0000313" key="2">
    <source>
        <dbReference type="EMBL" id="GBM29858.1"/>
    </source>
</evidence>
<accession>A0A4Y2ENW2</accession>
<evidence type="ECO:0000259" key="1">
    <source>
        <dbReference type="Pfam" id="PF13358"/>
    </source>
</evidence>
<dbReference type="InterPro" id="IPR038717">
    <property type="entry name" value="Tc1-like_DDE_dom"/>
</dbReference>
<reference evidence="2 3" key="1">
    <citation type="journal article" date="2019" name="Sci. Rep.">
        <title>Orb-weaving spider Araneus ventricosus genome elucidates the spidroin gene catalogue.</title>
        <authorList>
            <person name="Kono N."/>
            <person name="Nakamura H."/>
            <person name="Ohtoshi R."/>
            <person name="Moran D.A.P."/>
            <person name="Shinohara A."/>
            <person name="Yoshida Y."/>
            <person name="Fujiwara M."/>
            <person name="Mori M."/>
            <person name="Tomita M."/>
            <person name="Arakawa K."/>
        </authorList>
    </citation>
    <scope>NUCLEOTIDE SEQUENCE [LARGE SCALE GENOMIC DNA]</scope>
</reference>
<organism evidence="2 3">
    <name type="scientific">Araneus ventricosus</name>
    <name type="common">Orbweaver spider</name>
    <name type="synonym">Epeira ventricosa</name>
    <dbReference type="NCBI Taxonomy" id="182803"/>
    <lineage>
        <taxon>Eukaryota</taxon>
        <taxon>Metazoa</taxon>
        <taxon>Ecdysozoa</taxon>
        <taxon>Arthropoda</taxon>
        <taxon>Chelicerata</taxon>
        <taxon>Arachnida</taxon>
        <taxon>Araneae</taxon>
        <taxon>Araneomorphae</taxon>
        <taxon>Entelegynae</taxon>
        <taxon>Araneoidea</taxon>
        <taxon>Araneidae</taxon>
        <taxon>Araneus</taxon>
    </lineage>
</organism>
<dbReference type="GO" id="GO:0003676">
    <property type="term" value="F:nucleic acid binding"/>
    <property type="evidence" value="ECO:0007669"/>
    <property type="project" value="InterPro"/>
</dbReference>
<dbReference type="Gene3D" id="3.30.420.10">
    <property type="entry name" value="Ribonuclease H-like superfamily/Ribonuclease H"/>
    <property type="match status" value="1"/>
</dbReference>
<feature type="domain" description="Tc1-like transposase DDE" evidence="1">
    <location>
        <begin position="9"/>
        <end position="108"/>
    </location>
</feature>
<dbReference type="AlphaFoldDB" id="A0A4Y2ENW2"/>
<dbReference type="Proteomes" id="UP000499080">
    <property type="component" value="Unassembled WGS sequence"/>
</dbReference>
<protein>
    <submittedName>
        <fullName evidence="2">Transposable element Tc3 transposase</fullName>
    </submittedName>
</protein>
<name>A0A4Y2ENW2_ARAVE</name>
<dbReference type="OrthoDB" id="6507355at2759"/>
<keyword evidence="3" id="KW-1185">Reference proteome</keyword>
<dbReference type="InterPro" id="IPR036397">
    <property type="entry name" value="RNaseH_sf"/>
</dbReference>
<evidence type="ECO:0000313" key="3">
    <source>
        <dbReference type="Proteomes" id="UP000499080"/>
    </source>
</evidence>
<dbReference type="EMBL" id="BGPR01000646">
    <property type="protein sequence ID" value="GBM29858.1"/>
    <property type="molecule type" value="Genomic_DNA"/>
</dbReference>